<dbReference type="Pfam" id="PF01890">
    <property type="entry name" value="CbiG_C"/>
    <property type="match status" value="1"/>
</dbReference>
<evidence type="ECO:0000313" key="4">
    <source>
        <dbReference type="EMBL" id="SHJ04846.1"/>
    </source>
</evidence>
<reference evidence="5" key="1">
    <citation type="submission" date="2016-11" db="EMBL/GenBank/DDBJ databases">
        <authorList>
            <person name="Varghese N."/>
            <person name="Submissions S."/>
        </authorList>
    </citation>
    <scope>NUCLEOTIDE SEQUENCE [LARGE SCALE GENOMIC DNA]</scope>
    <source>
        <strain evidence="5">DSM 17957</strain>
    </source>
</reference>
<dbReference type="EMBL" id="FQZV01000013">
    <property type="protein sequence ID" value="SHJ04846.1"/>
    <property type="molecule type" value="Genomic_DNA"/>
</dbReference>
<protein>
    <submittedName>
        <fullName evidence="4">Cobalt-precorrin 5A acetaldehyde-lyase</fullName>
    </submittedName>
</protein>
<evidence type="ECO:0000259" key="1">
    <source>
        <dbReference type="Pfam" id="PF01890"/>
    </source>
</evidence>
<keyword evidence="5" id="KW-1185">Reference proteome</keyword>
<name>A0A1M6G4E5_9FIRM</name>
<dbReference type="SUPFAM" id="SSF159664">
    <property type="entry name" value="CobE/GbiG C-terminal domain-like"/>
    <property type="match status" value="1"/>
</dbReference>
<dbReference type="NCBIfam" id="NF004466">
    <property type="entry name" value="PRK05788.1-4"/>
    <property type="match status" value="1"/>
</dbReference>
<dbReference type="RefSeq" id="WP_110940410.1">
    <property type="nucleotide sequence ID" value="NZ_FQZV01000013.1"/>
</dbReference>
<dbReference type="AlphaFoldDB" id="A0A1M6G4E5"/>
<dbReference type="InterPro" id="IPR038029">
    <property type="entry name" value="GbiG_N_sf"/>
</dbReference>
<organism evidence="4 5">
    <name type="scientific">Geosporobacter subterraneus DSM 17957</name>
    <dbReference type="NCBI Taxonomy" id="1121919"/>
    <lineage>
        <taxon>Bacteria</taxon>
        <taxon>Bacillati</taxon>
        <taxon>Bacillota</taxon>
        <taxon>Clostridia</taxon>
        <taxon>Peptostreptococcales</taxon>
        <taxon>Thermotaleaceae</taxon>
        <taxon>Geosporobacter</taxon>
    </lineage>
</organism>
<dbReference type="InterPro" id="IPR021745">
    <property type="entry name" value="CbiG_mid"/>
</dbReference>
<dbReference type="PANTHER" id="PTHR37477:SF1">
    <property type="entry name" value="COBALT-PRECORRIN-5A HYDROLASE"/>
    <property type="match status" value="1"/>
</dbReference>
<dbReference type="InterPro" id="IPR002750">
    <property type="entry name" value="CobE/GbiG_C"/>
</dbReference>
<dbReference type="GO" id="GO:0016829">
    <property type="term" value="F:lyase activity"/>
    <property type="evidence" value="ECO:0007669"/>
    <property type="project" value="UniProtKB-KW"/>
</dbReference>
<dbReference type="InterPro" id="IPR021744">
    <property type="entry name" value="CbiG_N"/>
</dbReference>
<dbReference type="Gene3D" id="3.40.50.11220">
    <property type="match status" value="1"/>
</dbReference>
<dbReference type="OrthoDB" id="9781023at2"/>
<evidence type="ECO:0000259" key="2">
    <source>
        <dbReference type="Pfam" id="PF11760"/>
    </source>
</evidence>
<feature type="domain" description="Cobalamin biosynthesis central region" evidence="3">
    <location>
        <begin position="136"/>
        <end position="221"/>
    </location>
</feature>
<proteinExistence type="predicted"/>
<dbReference type="InterPro" id="IPR036518">
    <property type="entry name" value="CobE/GbiG_C_sf"/>
</dbReference>
<dbReference type="Proteomes" id="UP000184536">
    <property type="component" value="Unassembled WGS sequence"/>
</dbReference>
<dbReference type="InterPro" id="IPR052553">
    <property type="entry name" value="CbiG_hydrolase"/>
</dbReference>
<feature type="domain" description="CobE/GbiG C-terminal" evidence="1">
    <location>
        <begin position="224"/>
        <end position="341"/>
    </location>
</feature>
<evidence type="ECO:0000313" key="5">
    <source>
        <dbReference type="Proteomes" id="UP000184536"/>
    </source>
</evidence>
<gene>
    <name evidence="4" type="ORF">SAMN02745975_01167</name>
</gene>
<sequence length="356" mass="38118">MKTAIVTLTAGGAALGRKLAEGFPQSDLFVHAKFLRDGNREKPIEGNFTVFIGEIFSKYTSLIFIMAAGIVVRSIAPYLRDKKTDPAVVVMDEKGTFAISLLSGHLGGANNLSREIADFLGATPVITTASDVNDRIAVDTLAMLHHCTIEDFKEATKITAHIVNGEEVGILSSIPITMPLPSNVSLLKAEDMHGVNIKGLIYITENEVQHLIPCDKVVLRPKNLIVGLGCRKGKEKDEILGVITEVFQQAGLSINSIKQLATVDVKKEESGMIEAAEALGVPLCIVSREEISKIEDQFAASSFVKETIGVGAVCEPAALISSKKGSVVIGKKACKGITIAVVKEGEEVYGNRCCRD</sequence>
<feature type="domain" description="Cobalamin synthesis G N-terminal" evidence="2">
    <location>
        <begin position="52"/>
        <end position="131"/>
    </location>
</feature>
<dbReference type="STRING" id="1121919.SAMN02745975_01167"/>
<dbReference type="GO" id="GO:0009236">
    <property type="term" value="P:cobalamin biosynthetic process"/>
    <property type="evidence" value="ECO:0007669"/>
    <property type="project" value="InterPro"/>
</dbReference>
<keyword evidence="4" id="KW-0456">Lyase</keyword>
<evidence type="ECO:0000259" key="3">
    <source>
        <dbReference type="Pfam" id="PF11761"/>
    </source>
</evidence>
<dbReference type="Gene3D" id="3.30.420.180">
    <property type="entry name" value="CobE/GbiG C-terminal domain"/>
    <property type="match status" value="1"/>
</dbReference>
<dbReference type="SUPFAM" id="SSF159672">
    <property type="entry name" value="CbiG N-terminal domain-like"/>
    <property type="match status" value="1"/>
</dbReference>
<accession>A0A1M6G4E5</accession>
<dbReference type="Pfam" id="PF11761">
    <property type="entry name" value="CbiG_mid"/>
    <property type="match status" value="1"/>
</dbReference>
<dbReference type="PANTHER" id="PTHR37477">
    <property type="entry name" value="COBALT-PRECORRIN-5A HYDROLASE"/>
    <property type="match status" value="1"/>
</dbReference>
<dbReference type="Pfam" id="PF11760">
    <property type="entry name" value="CbiG_N"/>
    <property type="match status" value="1"/>
</dbReference>